<proteinExistence type="predicted"/>
<name>V4RG83_9HYPH</name>
<dbReference type="InterPro" id="IPR022764">
    <property type="entry name" value="Peptidase_S54_rhomboid_dom"/>
</dbReference>
<dbReference type="OrthoDB" id="9797190at2"/>
<dbReference type="PANTHER" id="PTHR43731:SF26">
    <property type="entry name" value="RHOMBOID-LIKE PROTEIN 10, CHLOROPLASTIC"/>
    <property type="match status" value="1"/>
</dbReference>
<dbReference type="InterPro" id="IPR035952">
    <property type="entry name" value="Rhomboid-like_sf"/>
</dbReference>
<evidence type="ECO:0000256" key="2">
    <source>
        <dbReference type="ARBA" id="ARBA00022692"/>
    </source>
</evidence>
<dbReference type="eggNOG" id="COG0705">
    <property type="taxonomic scope" value="Bacteria"/>
</dbReference>
<dbReference type="Pfam" id="PF01694">
    <property type="entry name" value="Rhomboid"/>
    <property type="match status" value="1"/>
</dbReference>
<dbReference type="Proteomes" id="UP000017819">
    <property type="component" value="Unassembled WGS sequence"/>
</dbReference>
<feature type="transmembrane region" description="Helical" evidence="5">
    <location>
        <begin position="136"/>
        <end position="158"/>
    </location>
</feature>
<sequence length="256" mass="27504">MALSVHSHREPAFNLPGLMVGCLAVLAGIHAIRWLLPYRWDVHLVFLFGFTPARYTEPFLLGGGAVPGGFGAQLWTFVTYGFLHGGWLHLMVNLAWLVAFGTPVLRRLGNRRFLLLALAATVAGALAHLATNWGSVVPMIGASAGISGLMAGAIRFVFQSGGLQDSLGPYGGGNRRQPVAPLIEALRNRTVLVFVGFWFAINIVFGVAAIGVSGGDSIAWQAHFGGFFAGLFLFPLIDRTVPPPEPAPEWPHDERP</sequence>
<dbReference type="PANTHER" id="PTHR43731">
    <property type="entry name" value="RHOMBOID PROTEASE"/>
    <property type="match status" value="1"/>
</dbReference>
<feature type="domain" description="Peptidase S54 rhomboid" evidence="6">
    <location>
        <begin position="72"/>
        <end position="234"/>
    </location>
</feature>
<keyword evidence="4 5" id="KW-0472">Membrane</keyword>
<evidence type="ECO:0000256" key="3">
    <source>
        <dbReference type="ARBA" id="ARBA00022989"/>
    </source>
</evidence>
<dbReference type="Gene3D" id="1.20.1540.10">
    <property type="entry name" value="Rhomboid-like"/>
    <property type="match status" value="1"/>
</dbReference>
<organism evidence="7 8">
    <name type="scientific">Lutibaculum baratangense AMV1</name>
    <dbReference type="NCBI Taxonomy" id="631454"/>
    <lineage>
        <taxon>Bacteria</taxon>
        <taxon>Pseudomonadati</taxon>
        <taxon>Pseudomonadota</taxon>
        <taxon>Alphaproteobacteria</taxon>
        <taxon>Hyphomicrobiales</taxon>
        <taxon>Tepidamorphaceae</taxon>
        <taxon>Lutibaculum</taxon>
    </lineage>
</organism>
<dbReference type="STRING" id="631454.N177_2030"/>
<evidence type="ECO:0000256" key="4">
    <source>
        <dbReference type="ARBA" id="ARBA00023136"/>
    </source>
</evidence>
<reference evidence="7 8" key="1">
    <citation type="journal article" date="2014" name="Genome Announc.">
        <title>Draft Genome Sequence of Lutibaculum baratangense Strain AMV1T, Isolated from a Mud Volcano in Andamans, India.</title>
        <authorList>
            <person name="Singh A."/>
            <person name="Sreenivas A."/>
            <person name="Sathyanarayana Reddy G."/>
            <person name="Pinnaka A.K."/>
            <person name="Shivaji S."/>
        </authorList>
    </citation>
    <scope>NUCLEOTIDE SEQUENCE [LARGE SCALE GENOMIC DNA]</scope>
    <source>
        <strain evidence="7 8">AMV1</strain>
    </source>
</reference>
<keyword evidence="3 5" id="KW-1133">Transmembrane helix</keyword>
<feature type="transmembrane region" description="Helical" evidence="5">
    <location>
        <begin position="113"/>
        <end position="130"/>
    </location>
</feature>
<feature type="transmembrane region" description="Helical" evidence="5">
    <location>
        <begin position="12"/>
        <end position="36"/>
    </location>
</feature>
<dbReference type="InterPro" id="IPR050925">
    <property type="entry name" value="Rhomboid_protease_S54"/>
</dbReference>
<evidence type="ECO:0000259" key="6">
    <source>
        <dbReference type="Pfam" id="PF01694"/>
    </source>
</evidence>
<evidence type="ECO:0000256" key="5">
    <source>
        <dbReference type="SAM" id="Phobius"/>
    </source>
</evidence>
<evidence type="ECO:0000256" key="1">
    <source>
        <dbReference type="ARBA" id="ARBA00004141"/>
    </source>
</evidence>
<dbReference type="EMBL" id="AWXZ01000026">
    <property type="protein sequence ID" value="ESR25156.1"/>
    <property type="molecule type" value="Genomic_DNA"/>
</dbReference>
<comment type="caution">
    <text evidence="7">The sequence shown here is derived from an EMBL/GenBank/DDBJ whole genome shotgun (WGS) entry which is preliminary data.</text>
</comment>
<dbReference type="SUPFAM" id="SSF144091">
    <property type="entry name" value="Rhomboid-like"/>
    <property type="match status" value="1"/>
</dbReference>
<dbReference type="GO" id="GO:0016020">
    <property type="term" value="C:membrane"/>
    <property type="evidence" value="ECO:0007669"/>
    <property type="project" value="UniProtKB-SubCell"/>
</dbReference>
<evidence type="ECO:0000313" key="8">
    <source>
        <dbReference type="Proteomes" id="UP000017819"/>
    </source>
</evidence>
<comment type="subcellular location">
    <subcellularLocation>
        <location evidence="1">Membrane</location>
        <topology evidence="1">Multi-pass membrane protein</topology>
    </subcellularLocation>
</comment>
<dbReference type="GO" id="GO:0004252">
    <property type="term" value="F:serine-type endopeptidase activity"/>
    <property type="evidence" value="ECO:0007669"/>
    <property type="project" value="InterPro"/>
</dbReference>
<keyword evidence="8" id="KW-1185">Reference proteome</keyword>
<evidence type="ECO:0000313" key="7">
    <source>
        <dbReference type="EMBL" id="ESR25156.1"/>
    </source>
</evidence>
<gene>
    <name evidence="7" type="ORF">N177_2030</name>
</gene>
<keyword evidence="2 5" id="KW-0812">Transmembrane</keyword>
<feature type="transmembrane region" description="Helical" evidence="5">
    <location>
        <begin position="218"/>
        <end position="237"/>
    </location>
</feature>
<accession>V4RG83</accession>
<feature type="transmembrane region" description="Helical" evidence="5">
    <location>
        <begin position="191"/>
        <end position="212"/>
    </location>
</feature>
<protein>
    <submittedName>
        <fullName evidence="7">INTEGRAL MEMBRANE PROTEIN (Rhomboid family)</fullName>
    </submittedName>
</protein>
<feature type="transmembrane region" description="Helical" evidence="5">
    <location>
        <begin position="77"/>
        <end position="101"/>
    </location>
</feature>
<dbReference type="AlphaFoldDB" id="V4RG83"/>